<evidence type="ECO:0000259" key="3">
    <source>
        <dbReference type="Pfam" id="PF07510"/>
    </source>
</evidence>
<reference evidence="4 5" key="1">
    <citation type="submission" date="2018-07" db="EMBL/GenBank/DDBJ databases">
        <title>Freshwater and sediment microbial communities from various areas in North America, analyzing microbe dynamics in response to fracking.</title>
        <authorList>
            <person name="Lamendella R."/>
        </authorList>
    </citation>
    <scope>NUCLEOTIDE SEQUENCE [LARGE SCALE GENOMIC DNA]</scope>
    <source>
        <strain evidence="4 5">160A</strain>
    </source>
</reference>
<keyword evidence="5" id="KW-1185">Reference proteome</keyword>
<keyword evidence="1" id="KW-0175">Coiled coil</keyword>
<dbReference type="Pfam" id="PF03235">
    <property type="entry name" value="GmrSD_N"/>
    <property type="match status" value="1"/>
</dbReference>
<protein>
    <submittedName>
        <fullName evidence="4">Uncharacterized protein DUF1524</fullName>
    </submittedName>
</protein>
<dbReference type="Pfam" id="PF07510">
    <property type="entry name" value="GmrSD_C"/>
    <property type="match status" value="1"/>
</dbReference>
<evidence type="ECO:0000256" key="1">
    <source>
        <dbReference type="SAM" id="Coils"/>
    </source>
</evidence>
<evidence type="ECO:0000313" key="4">
    <source>
        <dbReference type="EMBL" id="RCW33866.1"/>
    </source>
</evidence>
<dbReference type="PANTHER" id="PTHR35149:SF2">
    <property type="entry name" value="DUF262 DOMAIN-CONTAINING PROTEIN"/>
    <property type="match status" value="1"/>
</dbReference>
<dbReference type="InterPro" id="IPR004919">
    <property type="entry name" value="GmrSD_N"/>
</dbReference>
<evidence type="ECO:0000313" key="5">
    <source>
        <dbReference type="Proteomes" id="UP000252733"/>
    </source>
</evidence>
<gene>
    <name evidence="4" type="ORF">DFO77_11228</name>
</gene>
<dbReference type="EMBL" id="QPIZ01000012">
    <property type="protein sequence ID" value="RCW33866.1"/>
    <property type="molecule type" value="Genomic_DNA"/>
</dbReference>
<accession>A0A368UYG6</accession>
<name>A0A368UYG6_9BACT</name>
<feature type="domain" description="GmrSD restriction endonucleases C-terminal" evidence="3">
    <location>
        <begin position="514"/>
        <end position="547"/>
    </location>
</feature>
<dbReference type="InterPro" id="IPR011089">
    <property type="entry name" value="GmrSD_C"/>
</dbReference>
<sequence length="613" mass="72759">MIKNDINLNKINFFSIQELISSEQPLEFYVAPYQRGYKWGVSEIEYLLDDINEIKENEKYCLQPLTVRWNSKNWELIDGQQRLTTIWLILTILKNDFNSPTSSIFSLNYDTRPSTRDFLNNDIASTHFDGANSSLEDIEQLWDTFISRENNNLKNNIDNFHIFQAYYIIKRWFSTKKYPIEISTFREKLEKQTFIIWNPVEIQGKQDMEDYFINMNAGKIKLTSSELIKALFILKIDDSNDSWDIKEFKKKELANEWNQIENELQNKDFWFFINNSNRTEYPTRIGKLFDLMTENSDEKNDLYAYHLISKYPEKYSWENVVLIFNKLKEWYEDIPTFHRIGFLINSGTSTLQNIHQETVGQKQSTISTFLSDSIISDFKKFTSLDDLNYETNPEMCQKTLLLYNILLIEEQFPGQRFPFDHYQEKEWSLEHIHPQNPRGFKTIKEIKIWMEDYKKRMEEIRGVAEEEEKELLEKLKTLEIKINENPKDENSNISKKTLDDINEFVEQYKDIFELHGIGNLALLDKKTNSKIGNKSFLEKRSVILNPSPPPTTKNDIKDKPYIPLGTLHNFTKSTTNEIDNLQMQFWSLKDANDYKNKISKVLDSFLTENPIEQ</sequence>
<dbReference type="PANTHER" id="PTHR35149">
    <property type="entry name" value="SLL5132 PROTEIN"/>
    <property type="match status" value="1"/>
</dbReference>
<feature type="domain" description="GmrSD restriction endonucleases N-terminal" evidence="2">
    <location>
        <begin position="17"/>
        <end position="232"/>
    </location>
</feature>
<proteinExistence type="predicted"/>
<dbReference type="AlphaFoldDB" id="A0A368UYG6"/>
<dbReference type="Proteomes" id="UP000252733">
    <property type="component" value="Unassembled WGS sequence"/>
</dbReference>
<feature type="coiled-coil region" evidence="1">
    <location>
        <begin position="450"/>
        <end position="481"/>
    </location>
</feature>
<dbReference type="RefSeq" id="WP_114437092.1">
    <property type="nucleotide sequence ID" value="NZ_QPIZ01000012.1"/>
</dbReference>
<evidence type="ECO:0000259" key="2">
    <source>
        <dbReference type="Pfam" id="PF03235"/>
    </source>
</evidence>
<organism evidence="4 5">
    <name type="scientific">Marinilabilia salmonicolor</name>
    <dbReference type="NCBI Taxonomy" id="989"/>
    <lineage>
        <taxon>Bacteria</taxon>
        <taxon>Pseudomonadati</taxon>
        <taxon>Bacteroidota</taxon>
        <taxon>Bacteroidia</taxon>
        <taxon>Marinilabiliales</taxon>
        <taxon>Marinilabiliaceae</taxon>
        <taxon>Marinilabilia</taxon>
    </lineage>
</organism>
<comment type="caution">
    <text evidence="4">The sequence shown here is derived from an EMBL/GenBank/DDBJ whole genome shotgun (WGS) entry which is preliminary data.</text>
</comment>